<dbReference type="InterPro" id="IPR005103">
    <property type="entry name" value="AA9_LPMO"/>
</dbReference>
<protein>
    <recommendedName>
        <fullName evidence="15">lytic cellulose monooxygenase (C4-dehydrogenating)</fullName>
        <ecNumber evidence="15">1.14.99.56</ecNumber>
    </recommendedName>
</protein>
<evidence type="ECO:0000256" key="10">
    <source>
        <dbReference type="ARBA" id="ARBA00023157"/>
    </source>
</evidence>
<organism evidence="18 19">
    <name type="scientific">Paraphaeosphaeria sporulosa</name>
    <dbReference type="NCBI Taxonomy" id="1460663"/>
    <lineage>
        <taxon>Eukaryota</taxon>
        <taxon>Fungi</taxon>
        <taxon>Dikarya</taxon>
        <taxon>Ascomycota</taxon>
        <taxon>Pezizomycotina</taxon>
        <taxon>Dothideomycetes</taxon>
        <taxon>Pleosporomycetidae</taxon>
        <taxon>Pleosporales</taxon>
        <taxon>Massarineae</taxon>
        <taxon>Didymosphaeriaceae</taxon>
        <taxon>Paraphaeosphaeria</taxon>
    </lineage>
</organism>
<evidence type="ECO:0000259" key="17">
    <source>
        <dbReference type="Pfam" id="PF03443"/>
    </source>
</evidence>
<keyword evidence="3" id="KW-0964">Secreted</keyword>
<dbReference type="PANTHER" id="PTHR33353">
    <property type="entry name" value="PUTATIVE (AFU_ORTHOLOGUE AFUA_1G12560)-RELATED"/>
    <property type="match status" value="1"/>
</dbReference>
<evidence type="ECO:0000256" key="3">
    <source>
        <dbReference type="ARBA" id="ARBA00022525"/>
    </source>
</evidence>
<evidence type="ECO:0000256" key="8">
    <source>
        <dbReference type="ARBA" id="ARBA00023008"/>
    </source>
</evidence>
<evidence type="ECO:0000256" key="14">
    <source>
        <dbReference type="ARBA" id="ARBA00045077"/>
    </source>
</evidence>
<dbReference type="EC" id="1.14.99.56" evidence="15"/>
<keyword evidence="4" id="KW-0479">Metal-binding</keyword>
<dbReference type="RefSeq" id="XP_018041834.1">
    <property type="nucleotide sequence ID" value="XM_018173650.1"/>
</dbReference>
<dbReference type="EMBL" id="KV441548">
    <property type="protein sequence ID" value="OAG11469.1"/>
    <property type="molecule type" value="Genomic_DNA"/>
</dbReference>
<keyword evidence="8" id="KW-0186">Copper</keyword>
<dbReference type="AlphaFoldDB" id="A0A177CXM6"/>
<reference evidence="18 19" key="1">
    <citation type="submission" date="2016-05" db="EMBL/GenBank/DDBJ databases">
        <title>Comparative analysis of secretome profiles of manganese(II)-oxidizing ascomycete fungi.</title>
        <authorList>
            <consortium name="DOE Joint Genome Institute"/>
            <person name="Zeiner C.A."/>
            <person name="Purvine S.O."/>
            <person name="Zink E.M."/>
            <person name="Wu S."/>
            <person name="Pasa-Tolic L."/>
            <person name="Chaput D.L."/>
            <person name="Haridas S."/>
            <person name="Grigoriev I.V."/>
            <person name="Santelli C.M."/>
            <person name="Hansel C.M."/>
        </authorList>
    </citation>
    <scope>NUCLEOTIDE SEQUENCE [LARGE SCALE GENOMIC DNA]</scope>
    <source>
        <strain evidence="18 19">AP3s5-JAC2a</strain>
    </source>
</reference>
<feature type="signal peptide" evidence="16">
    <location>
        <begin position="1"/>
        <end position="19"/>
    </location>
</feature>
<evidence type="ECO:0000256" key="13">
    <source>
        <dbReference type="ARBA" id="ARBA00044502"/>
    </source>
</evidence>
<evidence type="ECO:0000256" key="7">
    <source>
        <dbReference type="ARBA" id="ARBA00023002"/>
    </source>
</evidence>
<evidence type="ECO:0000256" key="16">
    <source>
        <dbReference type="SAM" id="SignalP"/>
    </source>
</evidence>
<dbReference type="Proteomes" id="UP000077069">
    <property type="component" value="Unassembled WGS sequence"/>
</dbReference>
<dbReference type="Gene3D" id="2.70.50.70">
    <property type="match status" value="1"/>
</dbReference>
<dbReference type="GO" id="GO:0030245">
    <property type="term" value="P:cellulose catabolic process"/>
    <property type="evidence" value="ECO:0007669"/>
    <property type="project" value="UniProtKB-KW"/>
</dbReference>
<accession>A0A177CXM6</accession>
<keyword evidence="9" id="KW-0503">Monooxygenase</keyword>
<keyword evidence="6" id="KW-0136">Cellulose degradation</keyword>
<proteinExistence type="inferred from homology"/>
<comment type="cofactor">
    <cofactor evidence="1">
        <name>Cu(2+)</name>
        <dbReference type="ChEBI" id="CHEBI:29036"/>
    </cofactor>
</comment>
<dbReference type="PANTHER" id="PTHR33353:SF10">
    <property type="entry name" value="ENDO-BETA-1,4-GLUCANASE D"/>
    <property type="match status" value="1"/>
</dbReference>
<evidence type="ECO:0000256" key="1">
    <source>
        <dbReference type="ARBA" id="ARBA00001973"/>
    </source>
</evidence>
<evidence type="ECO:0000256" key="4">
    <source>
        <dbReference type="ARBA" id="ARBA00022723"/>
    </source>
</evidence>
<dbReference type="GeneID" id="28757136"/>
<name>A0A177CXM6_9PLEO</name>
<feature type="chain" id="PRO_5008058721" description="lytic cellulose monooxygenase (C4-dehydrogenating)" evidence="16">
    <location>
        <begin position="20"/>
        <end position="147"/>
    </location>
</feature>
<dbReference type="Pfam" id="PF03443">
    <property type="entry name" value="AA9"/>
    <property type="match status" value="1"/>
</dbReference>
<dbReference type="InParanoid" id="A0A177CXM6"/>
<comment type="subcellular location">
    <subcellularLocation>
        <location evidence="2">Secreted</location>
    </subcellularLocation>
</comment>
<evidence type="ECO:0000313" key="19">
    <source>
        <dbReference type="Proteomes" id="UP000077069"/>
    </source>
</evidence>
<evidence type="ECO:0000256" key="12">
    <source>
        <dbReference type="ARBA" id="ARBA00023326"/>
    </source>
</evidence>
<evidence type="ECO:0000256" key="11">
    <source>
        <dbReference type="ARBA" id="ARBA00023277"/>
    </source>
</evidence>
<keyword evidence="10" id="KW-1015">Disulfide bond</keyword>
<evidence type="ECO:0000256" key="2">
    <source>
        <dbReference type="ARBA" id="ARBA00004613"/>
    </source>
</evidence>
<keyword evidence="7" id="KW-0560">Oxidoreductase</keyword>
<dbReference type="GO" id="GO:0046872">
    <property type="term" value="F:metal ion binding"/>
    <property type="evidence" value="ECO:0007669"/>
    <property type="project" value="UniProtKB-KW"/>
</dbReference>
<feature type="domain" description="Auxiliary Activity family 9 catalytic" evidence="17">
    <location>
        <begin position="20"/>
        <end position="145"/>
    </location>
</feature>
<keyword evidence="5 16" id="KW-0732">Signal</keyword>
<evidence type="ECO:0000313" key="18">
    <source>
        <dbReference type="EMBL" id="OAG11469.1"/>
    </source>
</evidence>
<dbReference type="OrthoDB" id="6038816at2759"/>
<evidence type="ECO:0000256" key="9">
    <source>
        <dbReference type="ARBA" id="ARBA00023033"/>
    </source>
</evidence>
<comment type="catalytic activity">
    <reaction evidence="14">
        <text>[(1-&gt;4)-beta-D-glucosyl]n+m + reduced acceptor + O2 = 4-dehydro-beta-D-glucosyl-[(1-&gt;4)-beta-D-glucosyl]n-1 + [(1-&gt;4)-beta-D-glucosyl]m + acceptor + H2O.</text>
        <dbReference type="EC" id="1.14.99.56"/>
    </reaction>
</comment>
<gene>
    <name evidence="18" type="ORF">CC84DRAFT_1068713</name>
</gene>
<comment type="similarity">
    <text evidence="13">Belongs to the polysaccharide monooxygenase AA9 family.</text>
</comment>
<dbReference type="GO" id="GO:0004497">
    <property type="term" value="F:monooxygenase activity"/>
    <property type="evidence" value="ECO:0007669"/>
    <property type="project" value="UniProtKB-KW"/>
</dbReference>
<dbReference type="InterPro" id="IPR049892">
    <property type="entry name" value="AA9"/>
</dbReference>
<feature type="non-terminal residue" evidence="18">
    <location>
        <position position="147"/>
    </location>
</feature>
<evidence type="ECO:0000256" key="5">
    <source>
        <dbReference type="ARBA" id="ARBA00022729"/>
    </source>
</evidence>
<sequence length="147" mass="16034">MKTLLLPLATALLAQQGNAHYVFNRLIVNNTVSKEFQYIRDVTGNAGTRESTWLKSFPIFGPENENVTCGRGAFPVSNAATIETATIVAGSKVGFMVSPPMFDDDLIQYIYHEGPGQMFLSKLPEGTESLNDYDASGDFFKIGYAGP</sequence>
<evidence type="ECO:0000256" key="6">
    <source>
        <dbReference type="ARBA" id="ARBA00023001"/>
    </source>
</evidence>
<evidence type="ECO:0000256" key="15">
    <source>
        <dbReference type="ARBA" id="ARBA00047174"/>
    </source>
</evidence>
<keyword evidence="12" id="KW-0624">Polysaccharide degradation</keyword>
<dbReference type="GO" id="GO:0005576">
    <property type="term" value="C:extracellular region"/>
    <property type="evidence" value="ECO:0007669"/>
    <property type="project" value="UniProtKB-SubCell"/>
</dbReference>
<keyword evidence="11" id="KW-0119">Carbohydrate metabolism</keyword>
<keyword evidence="19" id="KW-1185">Reference proteome</keyword>